<dbReference type="AlphaFoldDB" id="A0A3P7F464"/>
<sequence length="197" mass="22571">MRNLNNQPTKDNLRIFCFARISLGVIPLPSLLATTIRHRVQLRNESIVADELLYKMYLDNIMLTAETVDKAAQKSDASKKLFQLAEMTLRERWEVEPRQKDTNAKILDIPSNVETDKISFIFERFEFMSKRDKTKEHDKTNVAIVGSQHIRPTWISYASNATDQNLHPNSLAYGVRIGRWAQKSGASTGKHTYSTMA</sequence>
<gene>
    <name evidence="2" type="ORF">TCNE_LOCUS2846</name>
</gene>
<protein>
    <submittedName>
        <fullName evidence="2">Uncharacterized protein</fullName>
    </submittedName>
</protein>
<organism evidence="2">
    <name type="scientific">Toxocara canis</name>
    <name type="common">Canine roundworm</name>
    <dbReference type="NCBI Taxonomy" id="6265"/>
    <lineage>
        <taxon>Eukaryota</taxon>
        <taxon>Metazoa</taxon>
        <taxon>Ecdysozoa</taxon>
        <taxon>Nematoda</taxon>
        <taxon>Chromadorea</taxon>
        <taxon>Rhabditida</taxon>
        <taxon>Spirurina</taxon>
        <taxon>Ascaridomorpha</taxon>
        <taxon>Ascaridoidea</taxon>
        <taxon>Toxocaridae</taxon>
        <taxon>Toxocara</taxon>
    </lineage>
</organism>
<accession>A0A3P7F464</accession>
<reference evidence="2" key="1">
    <citation type="submission" date="2018-11" db="EMBL/GenBank/DDBJ databases">
        <authorList>
            <consortium name="Pathogen Informatics"/>
        </authorList>
    </citation>
    <scope>NUCLEOTIDE SEQUENCE [LARGE SCALE GENOMIC DNA]</scope>
</reference>
<proteinExistence type="predicted"/>
<keyword evidence="1" id="KW-1133">Transmembrane helix</keyword>
<evidence type="ECO:0000313" key="2">
    <source>
        <dbReference type="EMBL" id="VDM28563.1"/>
    </source>
</evidence>
<keyword evidence="1" id="KW-0472">Membrane</keyword>
<name>A0A3P7F464_TOXCA</name>
<dbReference type="EMBL" id="UYWY01003142">
    <property type="protein sequence ID" value="VDM28563.1"/>
    <property type="molecule type" value="Genomic_DNA"/>
</dbReference>
<evidence type="ECO:0000256" key="1">
    <source>
        <dbReference type="SAM" id="Phobius"/>
    </source>
</evidence>
<keyword evidence="1" id="KW-0812">Transmembrane</keyword>
<feature type="transmembrane region" description="Helical" evidence="1">
    <location>
        <begin position="12"/>
        <end position="33"/>
    </location>
</feature>